<dbReference type="InterPro" id="IPR052055">
    <property type="entry name" value="Hepadnavirus_pol/RT"/>
</dbReference>
<organism evidence="1 2">
    <name type="scientific">Puccinia striiformis f. sp. tritici PST-78</name>
    <dbReference type="NCBI Taxonomy" id="1165861"/>
    <lineage>
        <taxon>Eukaryota</taxon>
        <taxon>Fungi</taxon>
        <taxon>Dikarya</taxon>
        <taxon>Basidiomycota</taxon>
        <taxon>Pucciniomycotina</taxon>
        <taxon>Pucciniomycetes</taxon>
        <taxon>Pucciniales</taxon>
        <taxon>Pucciniaceae</taxon>
        <taxon>Puccinia</taxon>
    </lineage>
</organism>
<evidence type="ECO:0000313" key="2">
    <source>
        <dbReference type="Proteomes" id="UP000054564"/>
    </source>
</evidence>
<reference evidence="2" key="1">
    <citation type="submission" date="2014-03" db="EMBL/GenBank/DDBJ databases">
        <title>The Genome Sequence of Puccinia striiformis f. sp. tritici PST-78.</title>
        <authorList>
            <consortium name="The Broad Institute Genome Sequencing Platform"/>
            <person name="Cuomo C."/>
            <person name="Hulbert S."/>
            <person name="Chen X."/>
            <person name="Walker B."/>
            <person name="Young S.K."/>
            <person name="Zeng Q."/>
            <person name="Gargeya S."/>
            <person name="Fitzgerald M."/>
            <person name="Haas B."/>
            <person name="Abouelleil A."/>
            <person name="Alvarado L."/>
            <person name="Arachchi H.M."/>
            <person name="Berlin A.M."/>
            <person name="Chapman S.B."/>
            <person name="Goldberg J."/>
            <person name="Griggs A."/>
            <person name="Gujja S."/>
            <person name="Hansen M."/>
            <person name="Howarth C."/>
            <person name="Imamovic A."/>
            <person name="Larimer J."/>
            <person name="McCowan C."/>
            <person name="Montmayeur A."/>
            <person name="Murphy C."/>
            <person name="Neiman D."/>
            <person name="Pearson M."/>
            <person name="Priest M."/>
            <person name="Roberts A."/>
            <person name="Saif S."/>
            <person name="Shea T."/>
            <person name="Sisk P."/>
            <person name="Sykes S."/>
            <person name="Wortman J."/>
            <person name="Nusbaum C."/>
            <person name="Birren B."/>
        </authorList>
    </citation>
    <scope>NUCLEOTIDE SEQUENCE [LARGE SCALE GENOMIC DNA]</scope>
    <source>
        <strain evidence="2">race PST-78</strain>
    </source>
</reference>
<name>A0A0L0VLT7_9BASI</name>
<dbReference type="PANTHER" id="PTHR33050">
    <property type="entry name" value="REVERSE TRANSCRIPTASE DOMAIN-CONTAINING PROTEIN"/>
    <property type="match status" value="1"/>
</dbReference>
<keyword evidence="2" id="KW-1185">Reference proteome</keyword>
<dbReference type="PANTHER" id="PTHR33050:SF7">
    <property type="entry name" value="RIBONUCLEASE H"/>
    <property type="match status" value="1"/>
</dbReference>
<gene>
    <name evidence="1" type="ORF">PSTG_06418</name>
</gene>
<proteinExistence type="predicted"/>
<comment type="caution">
    <text evidence="1">The sequence shown here is derived from an EMBL/GenBank/DDBJ whole genome shotgun (WGS) entry which is preliminary data.</text>
</comment>
<dbReference type="STRING" id="1165861.A0A0L0VLT7"/>
<evidence type="ECO:0000313" key="1">
    <source>
        <dbReference type="EMBL" id="KNF00244.1"/>
    </source>
</evidence>
<dbReference type="OrthoDB" id="2506773at2759"/>
<accession>A0A0L0VLT7</accession>
<dbReference type="SUPFAM" id="SSF56672">
    <property type="entry name" value="DNA/RNA polymerases"/>
    <property type="match status" value="1"/>
</dbReference>
<dbReference type="AlphaFoldDB" id="A0A0L0VLT7"/>
<dbReference type="Proteomes" id="UP000054564">
    <property type="component" value="Unassembled WGS sequence"/>
</dbReference>
<dbReference type="EMBL" id="AJIL01000038">
    <property type="protein sequence ID" value="KNF00244.1"/>
    <property type="molecule type" value="Genomic_DNA"/>
</dbReference>
<sequence length="284" mass="32975">MQREFDLIEIFRWVDDNLFVRPLYGETKMANIVQRSLSLGVLTNKKKCSDFSSEQKFIGFIWNGIDKTVRLPGNKLEERINQIKFFLIEVRVFSFNDAEVLTGRLNHVSYLLPQLRCYLKGLYKLVQSTTPINIEWVGDASTSFGIGVKIGRKWAQLKLKKGWAGLEPQRGIAWLETVAIRIGLLMLKHSRSIRKGSNVIVWTDNNTTLSVLEKRKSRDIQVNNKWKIIQDFLIEEELDLSGKRVRTEDNVADELSRGYKGPHKEQDRVLFSIPPDLYRYMSHT</sequence>
<protein>
    <submittedName>
        <fullName evidence="1">Uncharacterized protein</fullName>
    </submittedName>
</protein>
<dbReference type="InterPro" id="IPR043502">
    <property type="entry name" value="DNA/RNA_pol_sf"/>
</dbReference>